<dbReference type="InterPro" id="IPR003593">
    <property type="entry name" value="AAA+_ATPase"/>
</dbReference>
<evidence type="ECO:0000256" key="4">
    <source>
        <dbReference type="SAM" id="Phobius"/>
    </source>
</evidence>
<dbReference type="PANTHER" id="PTHR45772:SF7">
    <property type="entry name" value="AMINO ACID ABC TRANSPORTER ATP-BINDING PROTEIN"/>
    <property type="match status" value="1"/>
</dbReference>
<keyword evidence="4" id="KW-0812">Transmembrane</keyword>
<evidence type="ECO:0000259" key="5">
    <source>
        <dbReference type="PROSITE" id="PS50893"/>
    </source>
</evidence>
<keyword evidence="4" id="KW-1133">Transmembrane helix</keyword>
<dbReference type="GO" id="GO:0005886">
    <property type="term" value="C:plasma membrane"/>
    <property type="evidence" value="ECO:0007669"/>
    <property type="project" value="TreeGrafter"/>
</dbReference>
<keyword evidence="2" id="KW-0547">Nucleotide-binding</keyword>
<keyword evidence="1" id="KW-0813">Transport</keyword>
<sequence length="318" mass="35296">MGHNTEEILTVKNLTKSFGGLDALKDLELSVERGQIVSLIGPNGAGKTTLFNVITGIYEPTEGEIYFRGKPISRKRRRPLWFIPLIVATMVLIPVVAYMFARAGFGWLATTGITLFFVGAVSVLGWVMMPKGSLSPDRVSYLGISRTFQNIRLFNQMSVLENVLMGMYTKTRSGFWDALFNTRGKVKEDRQAIKEAIKILKFVGIKGDYNSEASSLPYGEQRRLEIARALASKPDLILLDEPAAGMNPVETKDLMELIGRIRDSGITVFLIEHDMKVVMGISDKVSVLDYGRKIAEGTPEEVQNDPRVIEAYLGRGGE</sequence>
<reference evidence="7" key="1">
    <citation type="submission" date="2017-03" db="EMBL/GenBank/DDBJ databases">
        <title>Novel pathways for hydrocarbon cycling and metabolic interdependencies in hydrothermal sediment communities.</title>
        <authorList>
            <person name="Dombrowski N."/>
            <person name="Seitz K."/>
            <person name="Teske A."/>
            <person name="Baker B."/>
        </authorList>
    </citation>
    <scope>NUCLEOTIDE SEQUENCE [LARGE SCALE GENOMIC DNA]</scope>
</reference>
<keyword evidence="4" id="KW-0472">Membrane</keyword>
<dbReference type="GO" id="GO:0015192">
    <property type="term" value="F:L-phenylalanine transmembrane transporter activity"/>
    <property type="evidence" value="ECO:0007669"/>
    <property type="project" value="TreeGrafter"/>
</dbReference>
<evidence type="ECO:0000256" key="1">
    <source>
        <dbReference type="ARBA" id="ARBA00022448"/>
    </source>
</evidence>
<dbReference type="PROSITE" id="PS50893">
    <property type="entry name" value="ABC_TRANSPORTER_2"/>
    <property type="match status" value="1"/>
</dbReference>
<organism evidence="6 7">
    <name type="scientific">Candidatus Coatesbacteria bacterium 4484_99</name>
    <dbReference type="NCBI Taxonomy" id="1970774"/>
    <lineage>
        <taxon>Bacteria</taxon>
        <taxon>Candidatus Coatesiibacteriota</taxon>
    </lineage>
</organism>
<dbReference type="CDD" id="cd03219">
    <property type="entry name" value="ABC_Mj1267_LivG_branched"/>
    <property type="match status" value="1"/>
</dbReference>
<dbReference type="Pfam" id="PF00005">
    <property type="entry name" value="ABC_tran"/>
    <property type="match status" value="2"/>
</dbReference>
<feature type="transmembrane region" description="Helical" evidence="4">
    <location>
        <begin position="80"/>
        <end position="101"/>
    </location>
</feature>
<dbReference type="SMART" id="SM00382">
    <property type="entry name" value="AAA"/>
    <property type="match status" value="1"/>
</dbReference>
<dbReference type="GO" id="GO:0005524">
    <property type="term" value="F:ATP binding"/>
    <property type="evidence" value="ECO:0007669"/>
    <property type="project" value="UniProtKB-KW"/>
</dbReference>
<dbReference type="PANTHER" id="PTHR45772">
    <property type="entry name" value="CONSERVED COMPONENT OF ABC TRANSPORTER FOR NATURAL AMINO ACIDS-RELATED"/>
    <property type="match status" value="1"/>
</dbReference>
<dbReference type="GO" id="GO:0015808">
    <property type="term" value="P:L-alanine transport"/>
    <property type="evidence" value="ECO:0007669"/>
    <property type="project" value="TreeGrafter"/>
</dbReference>
<dbReference type="Pfam" id="PF12399">
    <property type="entry name" value="BCA_ABC_TP_C"/>
    <property type="match status" value="1"/>
</dbReference>
<dbReference type="InterPro" id="IPR027417">
    <property type="entry name" value="P-loop_NTPase"/>
</dbReference>
<protein>
    <recommendedName>
        <fullName evidence="5">ABC transporter domain-containing protein</fullName>
    </recommendedName>
</protein>
<proteinExistence type="predicted"/>
<dbReference type="Proteomes" id="UP000192611">
    <property type="component" value="Unassembled WGS sequence"/>
</dbReference>
<dbReference type="AlphaFoldDB" id="A0A1W9S2F2"/>
<dbReference type="InterPro" id="IPR051120">
    <property type="entry name" value="ABC_AA/LPS_Transport"/>
</dbReference>
<feature type="transmembrane region" description="Helical" evidence="4">
    <location>
        <begin position="107"/>
        <end position="128"/>
    </location>
</feature>
<gene>
    <name evidence="6" type="ORF">B6D57_01875</name>
</gene>
<evidence type="ECO:0000313" key="6">
    <source>
        <dbReference type="EMBL" id="OQX90832.1"/>
    </source>
</evidence>
<dbReference type="InterPro" id="IPR032823">
    <property type="entry name" value="BCA_ABC_TP_C"/>
</dbReference>
<keyword evidence="3" id="KW-0067">ATP-binding</keyword>
<evidence type="ECO:0000256" key="2">
    <source>
        <dbReference type="ARBA" id="ARBA00022741"/>
    </source>
</evidence>
<dbReference type="GO" id="GO:1903806">
    <property type="term" value="P:L-isoleucine import across plasma membrane"/>
    <property type="evidence" value="ECO:0007669"/>
    <property type="project" value="TreeGrafter"/>
</dbReference>
<feature type="domain" description="ABC transporter" evidence="5">
    <location>
        <begin position="9"/>
        <end position="315"/>
    </location>
</feature>
<dbReference type="Gene3D" id="3.40.50.300">
    <property type="entry name" value="P-loop containing nucleotide triphosphate hydrolases"/>
    <property type="match status" value="1"/>
</dbReference>
<accession>A0A1W9S2F2</accession>
<dbReference type="GO" id="GO:0042941">
    <property type="term" value="P:D-alanine transmembrane transport"/>
    <property type="evidence" value="ECO:0007669"/>
    <property type="project" value="TreeGrafter"/>
</dbReference>
<comment type="caution">
    <text evidence="6">The sequence shown here is derived from an EMBL/GenBank/DDBJ whole genome shotgun (WGS) entry which is preliminary data.</text>
</comment>
<dbReference type="EMBL" id="NATQ01000025">
    <property type="protein sequence ID" value="OQX90832.1"/>
    <property type="molecule type" value="Genomic_DNA"/>
</dbReference>
<dbReference type="GO" id="GO:0005304">
    <property type="term" value="F:L-valine transmembrane transporter activity"/>
    <property type="evidence" value="ECO:0007669"/>
    <property type="project" value="TreeGrafter"/>
</dbReference>
<dbReference type="GO" id="GO:0016887">
    <property type="term" value="F:ATP hydrolysis activity"/>
    <property type="evidence" value="ECO:0007669"/>
    <property type="project" value="InterPro"/>
</dbReference>
<dbReference type="InterPro" id="IPR003439">
    <property type="entry name" value="ABC_transporter-like_ATP-bd"/>
</dbReference>
<name>A0A1W9S2F2_9BACT</name>
<evidence type="ECO:0000313" key="7">
    <source>
        <dbReference type="Proteomes" id="UP000192611"/>
    </source>
</evidence>
<evidence type="ECO:0000256" key="3">
    <source>
        <dbReference type="ARBA" id="ARBA00022840"/>
    </source>
</evidence>
<dbReference type="GO" id="GO:1903805">
    <property type="term" value="P:L-valine import across plasma membrane"/>
    <property type="evidence" value="ECO:0007669"/>
    <property type="project" value="TreeGrafter"/>
</dbReference>
<dbReference type="GO" id="GO:0015188">
    <property type="term" value="F:L-isoleucine transmembrane transporter activity"/>
    <property type="evidence" value="ECO:0007669"/>
    <property type="project" value="TreeGrafter"/>
</dbReference>
<dbReference type="SUPFAM" id="SSF52540">
    <property type="entry name" value="P-loop containing nucleoside triphosphate hydrolases"/>
    <property type="match status" value="1"/>
</dbReference>